<sequence length="50" mass="5708">MPAEFRVQAFDIQLPEKRGFGTVFQSSAQLPPMSVLDNVGFELKMREHVQ</sequence>
<gene>
    <name evidence="1" type="ORF">PDMSB3_2763</name>
</gene>
<dbReference type="Proteomes" id="UP000325811">
    <property type="component" value="Chromosome II"/>
</dbReference>
<accession>A0A5Q4YWR5</accession>
<dbReference type="KEGG" id="pdio:PDMSB3_2763.1"/>
<organism evidence="1 2">
    <name type="scientific">Paraburkholderia dioscoreae</name>
    <dbReference type="NCBI Taxonomy" id="2604047"/>
    <lineage>
        <taxon>Bacteria</taxon>
        <taxon>Pseudomonadati</taxon>
        <taxon>Pseudomonadota</taxon>
        <taxon>Betaproteobacteria</taxon>
        <taxon>Burkholderiales</taxon>
        <taxon>Burkholderiaceae</taxon>
        <taxon>Paraburkholderia</taxon>
    </lineage>
</organism>
<protein>
    <submittedName>
        <fullName evidence="1">Uncharacterized protein</fullName>
    </submittedName>
</protein>
<name>A0A5Q4YWR5_9BURK</name>
<reference evidence="1 2" key="1">
    <citation type="submission" date="2019-08" db="EMBL/GenBank/DDBJ databases">
        <authorList>
            <person name="Herpell B J."/>
        </authorList>
    </citation>
    <scope>NUCLEOTIDE SEQUENCE [LARGE SCALE GENOMIC DNA]</scope>
    <source>
        <strain evidence="2">Msb3</strain>
    </source>
</reference>
<keyword evidence="2" id="KW-1185">Reference proteome</keyword>
<dbReference type="AlphaFoldDB" id="A0A5Q4YWR5"/>
<evidence type="ECO:0000313" key="1">
    <source>
        <dbReference type="EMBL" id="VVD34047.1"/>
    </source>
</evidence>
<evidence type="ECO:0000313" key="2">
    <source>
        <dbReference type="Proteomes" id="UP000325811"/>
    </source>
</evidence>
<proteinExistence type="predicted"/>
<dbReference type="EMBL" id="LR699554">
    <property type="protein sequence ID" value="VVD34047.1"/>
    <property type="molecule type" value="Genomic_DNA"/>
</dbReference>